<reference evidence="3 4" key="1">
    <citation type="submission" date="2016-03" db="EMBL/GenBank/DDBJ databases">
        <title>Niastella vici sp. nov., isolated from farmland soil.</title>
        <authorList>
            <person name="Chen L."/>
            <person name="Wang D."/>
            <person name="Yang S."/>
            <person name="Wang G."/>
        </authorList>
    </citation>
    <scope>NUCLEOTIDE SEQUENCE [LARGE SCALE GENOMIC DNA]</scope>
    <source>
        <strain evidence="3 4">DJ57</strain>
    </source>
</reference>
<comment type="caution">
    <text evidence="3">The sequence shown here is derived from an EMBL/GenBank/DDBJ whole genome shotgun (WGS) entry which is preliminary data.</text>
</comment>
<dbReference type="SUPFAM" id="SSF101898">
    <property type="entry name" value="NHL repeat"/>
    <property type="match status" value="1"/>
</dbReference>
<dbReference type="PANTHER" id="PTHR46388">
    <property type="entry name" value="NHL REPEAT-CONTAINING PROTEIN 2"/>
    <property type="match status" value="1"/>
</dbReference>
<sequence>MGEEYTMLLRPLYTLAFLLVLLPPLTNAQNISTIAGTGTAGYNGDGIPATAAQFNGVQGLAFDGTGNLFAADISNNRIRKITMSTGLISTIAGTGTGGYNGDGILATAAQINIPSALAFDSNGDLYFTDRSNHRIRKITTSTGIISTVAGTGTAGYNGDGILATAAQLNNPNEVSFDAAGNLYIADWLNNRVRKVDKSTGVISTVAGTGTAGYNGDGIAASAAQINGPCGIIFDNAGNTYIAEYGGARVRRIDIGTGKISTIAGTGSFGYNGDGIPATTAQLAGCAYIKFDAAENMFIGEGSNQRVREIIKSTGNITTIAGTGTAGYNGDGIAATTAQLNFPFYILFDVAKCNMYVADYYNNRIRLITGGFIGCVPLALNNGNSLTPSVASSRSGRSTPNVLVNISPNPGNGSVRLTSSTMISELRISNLAGQIIYTIKPAKKELLLHLDEAGIYFIEIFTASQRVTKKLIVYR</sequence>
<dbReference type="STRING" id="1703345.A3860_22495"/>
<dbReference type="PANTHER" id="PTHR46388:SF2">
    <property type="entry name" value="NHL REPEAT-CONTAINING PROTEIN 2"/>
    <property type="match status" value="1"/>
</dbReference>
<evidence type="ECO:0000256" key="1">
    <source>
        <dbReference type="ARBA" id="ARBA00022737"/>
    </source>
</evidence>
<keyword evidence="4" id="KW-1185">Reference proteome</keyword>
<evidence type="ECO:0000313" key="3">
    <source>
        <dbReference type="EMBL" id="OQP64178.1"/>
    </source>
</evidence>
<evidence type="ECO:0000313" key="4">
    <source>
        <dbReference type="Proteomes" id="UP000192796"/>
    </source>
</evidence>
<dbReference type="Proteomes" id="UP000192796">
    <property type="component" value="Unassembled WGS sequence"/>
</dbReference>
<evidence type="ECO:0000259" key="2">
    <source>
        <dbReference type="Pfam" id="PF18962"/>
    </source>
</evidence>
<dbReference type="InterPro" id="IPR011042">
    <property type="entry name" value="6-blade_b-propeller_TolB-like"/>
</dbReference>
<protein>
    <recommendedName>
        <fullName evidence="2">Secretion system C-terminal sorting domain-containing protein</fullName>
    </recommendedName>
</protein>
<proteinExistence type="predicted"/>
<dbReference type="AlphaFoldDB" id="A0A1V9G0Y9"/>
<gene>
    <name evidence="3" type="ORF">A3860_22495</name>
</gene>
<dbReference type="InterPro" id="IPR026444">
    <property type="entry name" value="Secre_tail"/>
</dbReference>
<organism evidence="3 4">
    <name type="scientific">Niastella vici</name>
    <dbReference type="NCBI Taxonomy" id="1703345"/>
    <lineage>
        <taxon>Bacteria</taxon>
        <taxon>Pseudomonadati</taxon>
        <taxon>Bacteroidota</taxon>
        <taxon>Chitinophagia</taxon>
        <taxon>Chitinophagales</taxon>
        <taxon>Chitinophagaceae</taxon>
        <taxon>Niastella</taxon>
    </lineage>
</organism>
<dbReference type="Pfam" id="PF01436">
    <property type="entry name" value="NHL"/>
    <property type="match status" value="1"/>
</dbReference>
<accession>A0A1V9G0Y9</accession>
<dbReference type="CDD" id="cd14953">
    <property type="entry name" value="NHL_like_1"/>
    <property type="match status" value="1"/>
</dbReference>
<dbReference type="Pfam" id="PF18962">
    <property type="entry name" value="Por_Secre_tail"/>
    <property type="match status" value="1"/>
</dbReference>
<dbReference type="InterPro" id="IPR001258">
    <property type="entry name" value="NHL_repeat"/>
</dbReference>
<feature type="domain" description="Secretion system C-terminal sorting" evidence="2">
    <location>
        <begin position="405"/>
        <end position="472"/>
    </location>
</feature>
<dbReference type="Gene3D" id="2.120.10.30">
    <property type="entry name" value="TolB, C-terminal domain"/>
    <property type="match status" value="4"/>
</dbReference>
<dbReference type="NCBIfam" id="TIGR04183">
    <property type="entry name" value="Por_Secre_tail"/>
    <property type="match status" value="1"/>
</dbReference>
<dbReference type="EMBL" id="LVYD01000043">
    <property type="protein sequence ID" value="OQP64178.1"/>
    <property type="molecule type" value="Genomic_DNA"/>
</dbReference>
<keyword evidence="1" id="KW-0677">Repeat</keyword>
<name>A0A1V9G0Y9_9BACT</name>